<reference evidence="7 8" key="1">
    <citation type="submission" date="2018-03" db="EMBL/GenBank/DDBJ databases">
        <title>Genomic Encyclopedia of Archaeal and Bacterial Type Strains, Phase II (KMG-II): from individual species to whole genera.</title>
        <authorList>
            <person name="Goeker M."/>
        </authorList>
    </citation>
    <scope>NUCLEOTIDE SEQUENCE [LARGE SCALE GENOMIC DNA]</scope>
    <source>
        <strain evidence="7 8">DSM 18107</strain>
    </source>
</reference>
<dbReference type="GO" id="GO:0046872">
    <property type="term" value="F:metal ion binding"/>
    <property type="evidence" value="ECO:0007669"/>
    <property type="project" value="UniProtKB-KW"/>
</dbReference>
<dbReference type="GO" id="GO:0005737">
    <property type="term" value="C:cytoplasm"/>
    <property type="evidence" value="ECO:0007669"/>
    <property type="project" value="UniProtKB-SubCell"/>
</dbReference>
<dbReference type="OrthoDB" id="9797132at2"/>
<keyword evidence="8" id="KW-1185">Reference proteome</keyword>
<dbReference type="AlphaFoldDB" id="A0A2P8FN03"/>
<proteinExistence type="predicted"/>
<protein>
    <submittedName>
        <fullName evidence="7">Regulator of cell morphogenesis and NO signaling</fullName>
    </submittedName>
</protein>
<keyword evidence="4" id="KW-0408">Iron</keyword>
<keyword evidence="2" id="KW-0963">Cytoplasm</keyword>
<dbReference type="PANTHER" id="PTHR36438:SF1">
    <property type="entry name" value="IRON-SULFUR CLUSTER REPAIR PROTEIN YTFE"/>
    <property type="match status" value="1"/>
</dbReference>
<evidence type="ECO:0000256" key="1">
    <source>
        <dbReference type="ARBA" id="ARBA00004496"/>
    </source>
</evidence>
<dbReference type="Pfam" id="PF10006">
    <property type="entry name" value="DUF2249"/>
    <property type="match status" value="1"/>
</dbReference>
<evidence type="ECO:0000259" key="6">
    <source>
        <dbReference type="Pfam" id="PF10006"/>
    </source>
</evidence>
<evidence type="ECO:0000256" key="2">
    <source>
        <dbReference type="ARBA" id="ARBA00022490"/>
    </source>
</evidence>
<dbReference type="InterPro" id="IPR018720">
    <property type="entry name" value="DUF2249"/>
</dbReference>
<dbReference type="Gene3D" id="1.20.120.520">
    <property type="entry name" value="nmb1532 protein domain like"/>
    <property type="match status" value="1"/>
</dbReference>
<accession>A0A2P8FN03</accession>
<feature type="domain" description="Hemerythrin-like" evidence="5">
    <location>
        <begin position="156"/>
        <end position="305"/>
    </location>
</feature>
<evidence type="ECO:0000256" key="3">
    <source>
        <dbReference type="ARBA" id="ARBA00022723"/>
    </source>
</evidence>
<dbReference type="PANTHER" id="PTHR36438">
    <property type="entry name" value="IRON-SULFUR CLUSTER REPAIR PROTEIN YTFE"/>
    <property type="match status" value="1"/>
</dbReference>
<dbReference type="InterPro" id="IPR019903">
    <property type="entry name" value="RIC_family"/>
</dbReference>
<organism evidence="7 8">
    <name type="scientific">Chitinophaga ginsengisoli</name>
    <dbReference type="NCBI Taxonomy" id="363837"/>
    <lineage>
        <taxon>Bacteria</taxon>
        <taxon>Pseudomonadati</taxon>
        <taxon>Bacteroidota</taxon>
        <taxon>Chitinophagia</taxon>
        <taxon>Chitinophagales</taxon>
        <taxon>Chitinophagaceae</taxon>
        <taxon>Chitinophaga</taxon>
    </lineage>
</organism>
<evidence type="ECO:0000313" key="7">
    <source>
        <dbReference type="EMBL" id="PSL23099.1"/>
    </source>
</evidence>
<dbReference type="InterPro" id="IPR038062">
    <property type="entry name" value="ScdA-like_N_sf"/>
</dbReference>
<keyword evidence="3" id="KW-0479">Metal-binding</keyword>
<dbReference type="Proteomes" id="UP000240978">
    <property type="component" value="Unassembled WGS sequence"/>
</dbReference>
<dbReference type="Pfam" id="PF04405">
    <property type="entry name" value="ScdA_N"/>
    <property type="match status" value="1"/>
</dbReference>
<dbReference type="NCBIfam" id="TIGR03652">
    <property type="entry name" value="FeS_repair_RIC"/>
    <property type="match status" value="1"/>
</dbReference>
<dbReference type="InterPro" id="IPR012312">
    <property type="entry name" value="Hemerythrin-like"/>
</dbReference>
<dbReference type="Gene3D" id="1.10.3910.10">
    <property type="entry name" value="SP0561-like"/>
    <property type="match status" value="1"/>
</dbReference>
<sequence>MNTTRILDVPSLAPAVKHQTIIQAFDALLPGEEFIIHNDHDPKPLYYELISKKGNIVTFDYLENGPSQWRVLVKKRVSDPDQVTVADMAAADYRKADIFAKHGIDFCCGGNITLKEAARRHGIDEAILITELENVTKEAVQPSEDYINQDLHVLISHIVGTHHQYVKENAPIIEQLATKVARRHGKEHPELAELETGTIAFLDDLYQHLEKEERILFPAIIQLEELQTKEVSPAKSFIVSAIKVMRAEHDTSGEDLRTFRKLTNDYTLPQGACNSYTLLFEKMKAFEADLMHHIHLENNILFPKATQLEQTLS</sequence>
<dbReference type="EMBL" id="PYGK01000019">
    <property type="protein sequence ID" value="PSL23099.1"/>
    <property type="molecule type" value="Genomic_DNA"/>
</dbReference>
<gene>
    <name evidence="7" type="ORF">CLV42_119119</name>
</gene>
<evidence type="ECO:0000313" key="8">
    <source>
        <dbReference type="Proteomes" id="UP000240978"/>
    </source>
</evidence>
<comment type="subcellular location">
    <subcellularLocation>
        <location evidence="1">Cytoplasm</location>
    </subcellularLocation>
</comment>
<evidence type="ECO:0000256" key="4">
    <source>
        <dbReference type="ARBA" id="ARBA00023004"/>
    </source>
</evidence>
<dbReference type="RefSeq" id="WP_106605659.1">
    <property type="nucleotide sequence ID" value="NZ_PYGK01000019.1"/>
</dbReference>
<evidence type="ECO:0000259" key="5">
    <source>
        <dbReference type="Pfam" id="PF01814"/>
    </source>
</evidence>
<feature type="domain" description="DUF2249" evidence="6">
    <location>
        <begin position="7"/>
        <end position="75"/>
    </location>
</feature>
<comment type="caution">
    <text evidence="7">The sequence shown here is derived from an EMBL/GenBank/DDBJ whole genome shotgun (WGS) entry which is preliminary data.</text>
</comment>
<dbReference type="Pfam" id="PF01814">
    <property type="entry name" value="Hemerythrin"/>
    <property type="match status" value="1"/>
</dbReference>
<name>A0A2P8FN03_9BACT</name>